<name>A0ABS8VIT4_DATST</name>
<sequence length="69" mass="8056">MAINIAFHTKSVTKNEPKKVHMVEDMHAFSSPHMHGCQPPSQNHQYVINLRGNLRMPVLHPKKFYDDYL</sequence>
<feature type="non-terminal residue" evidence="1">
    <location>
        <position position="69"/>
    </location>
</feature>
<protein>
    <submittedName>
        <fullName evidence="1">Uncharacterized protein</fullName>
    </submittedName>
</protein>
<accession>A0ABS8VIT4</accession>
<keyword evidence="2" id="KW-1185">Reference proteome</keyword>
<organism evidence="1 2">
    <name type="scientific">Datura stramonium</name>
    <name type="common">Jimsonweed</name>
    <name type="synonym">Common thornapple</name>
    <dbReference type="NCBI Taxonomy" id="4076"/>
    <lineage>
        <taxon>Eukaryota</taxon>
        <taxon>Viridiplantae</taxon>
        <taxon>Streptophyta</taxon>
        <taxon>Embryophyta</taxon>
        <taxon>Tracheophyta</taxon>
        <taxon>Spermatophyta</taxon>
        <taxon>Magnoliopsida</taxon>
        <taxon>eudicotyledons</taxon>
        <taxon>Gunneridae</taxon>
        <taxon>Pentapetalae</taxon>
        <taxon>asterids</taxon>
        <taxon>lamiids</taxon>
        <taxon>Solanales</taxon>
        <taxon>Solanaceae</taxon>
        <taxon>Solanoideae</taxon>
        <taxon>Datureae</taxon>
        <taxon>Datura</taxon>
    </lineage>
</organism>
<comment type="caution">
    <text evidence="1">The sequence shown here is derived from an EMBL/GenBank/DDBJ whole genome shotgun (WGS) entry which is preliminary data.</text>
</comment>
<gene>
    <name evidence="1" type="ORF">HAX54_037705</name>
</gene>
<reference evidence="1 2" key="1">
    <citation type="journal article" date="2021" name="BMC Genomics">
        <title>Datura genome reveals duplications of psychoactive alkaloid biosynthetic genes and high mutation rate following tissue culture.</title>
        <authorList>
            <person name="Rajewski A."/>
            <person name="Carter-House D."/>
            <person name="Stajich J."/>
            <person name="Litt A."/>
        </authorList>
    </citation>
    <scope>NUCLEOTIDE SEQUENCE [LARGE SCALE GENOMIC DNA]</scope>
    <source>
        <strain evidence="1">AR-01</strain>
    </source>
</reference>
<evidence type="ECO:0000313" key="2">
    <source>
        <dbReference type="Proteomes" id="UP000823775"/>
    </source>
</evidence>
<proteinExistence type="predicted"/>
<evidence type="ECO:0000313" key="1">
    <source>
        <dbReference type="EMBL" id="MCE0480669.1"/>
    </source>
</evidence>
<dbReference type="Proteomes" id="UP000823775">
    <property type="component" value="Unassembled WGS sequence"/>
</dbReference>
<dbReference type="EMBL" id="JACEIK010005081">
    <property type="protein sequence ID" value="MCE0480669.1"/>
    <property type="molecule type" value="Genomic_DNA"/>
</dbReference>